<keyword evidence="3" id="KW-1185">Reference proteome</keyword>
<feature type="non-terminal residue" evidence="1">
    <location>
        <position position="1"/>
    </location>
</feature>
<evidence type="ECO:0000313" key="3">
    <source>
        <dbReference type="Proteomes" id="UP000468828"/>
    </source>
</evidence>
<comment type="caution">
    <text evidence="1">The sequence shown here is derived from an EMBL/GenBank/DDBJ whole genome shotgun (WGS) entry which is preliminary data.</text>
</comment>
<evidence type="ECO:0000313" key="1">
    <source>
        <dbReference type="EMBL" id="NEK95564.1"/>
    </source>
</evidence>
<proteinExistence type="predicted"/>
<evidence type="ECO:0000313" key="2">
    <source>
        <dbReference type="EMBL" id="NEN52452.1"/>
    </source>
</evidence>
<dbReference type="Proteomes" id="UP000471152">
    <property type="component" value="Unassembled WGS sequence"/>
</dbReference>
<sequence>RPGSVRDSLSDVARRVLDACPVRLGVSPERLATVAGCEVLDVLRVLPALELHGLVEWTGTGWRVTPPSRDR</sequence>
<reference evidence="2 4" key="2">
    <citation type="submission" date="2020-02" db="EMBL/GenBank/DDBJ databases">
        <title>The WGS of Modestobacter muralis DSM 100205.</title>
        <authorList>
            <person name="Jiang Z."/>
        </authorList>
    </citation>
    <scope>NUCLEOTIDE SEQUENCE [LARGE SCALE GENOMIC DNA]</scope>
    <source>
        <strain evidence="2 4">DSM 100205</strain>
    </source>
</reference>
<dbReference type="EMBL" id="JAAGWB010000049">
    <property type="protein sequence ID" value="NEN52452.1"/>
    <property type="molecule type" value="Genomic_DNA"/>
</dbReference>
<dbReference type="EMBL" id="JAAGWH010000047">
    <property type="protein sequence ID" value="NEK95564.1"/>
    <property type="molecule type" value="Genomic_DNA"/>
</dbReference>
<gene>
    <name evidence="2" type="ORF">G3R41_16170</name>
    <name evidence="1" type="ORF">GCU67_15520</name>
</gene>
<accession>A0A6P0F0E9</accession>
<organism evidence="1 3">
    <name type="scientific">Modestobacter muralis</name>
    <dbReference type="NCBI Taxonomy" id="1608614"/>
    <lineage>
        <taxon>Bacteria</taxon>
        <taxon>Bacillati</taxon>
        <taxon>Actinomycetota</taxon>
        <taxon>Actinomycetes</taxon>
        <taxon>Geodermatophilales</taxon>
        <taxon>Geodermatophilaceae</taxon>
        <taxon>Modestobacter</taxon>
    </lineage>
</organism>
<name>A0A6P0F0E9_9ACTN</name>
<protein>
    <submittedName>
        <fullName evidence="1">DNA-protecting protein DprA</fullName>
    </submittedName>
</protein>
<dbReference type="Proteomes" id="UP000468828">
    <property type="component" value="Unassembled WGS sequence"/>
</dbReference>
<dbReference type="AlphaFoldDB" id="A0A6P0F0E9"/>
<evidence type="ECO:0000313" key="4">
    <source>
        <dbReference type="Proteomes" id="UP000471152"/>
    </source>
</evidence>
<reference evidence="1 3" key="1">
    <citation type="submission" date="2020-01" db="EMBL/GenBank/DDBJ databases">
        <title>the WGS Modestobacter muralis CPCC 204518.</title>
        <authorList>
            <person name="Jiang Z."/>
        </authorList>
    </citation>
    <scope>NUCLEOTIDE SEQUENCE [LARGE SCALE GENOMIC DNA]</scope>
    <source>
        <strain evidence="1 3">DSM 100205</strain>
    </source>
</reference>